<reference evidence="1 2" key="1">
    <citation type="journal article" date="2019" name="Int. J. Syst. Evol. Microbiol.">
        <title>The Global Catalogue of Microorganisms (GCM) 10K type strain sequencing project: providing services to taxonomists for standard genome sequencing and annotation.</title>
        <authorList>
            <consortium name="The Broad Institute Genomics Platform"/>
            <consortium name="The Broad Institute Genome Sequencing Center for Infectious Disease"/>
            <person name="Wu L."/>
            <person name="Ma J."/>
        </authorList>
    </citation>
    <scope>NUCLEOTIDE SEQUENCE [LARGE SCALE GENOMIC DNA]</scope>
    <source>
        <strain evidence="1 2">DSM 26526</strain>
    </source>
</reference>
<name>A0ABD5XF95_9EURY</name>
<dbReference type="AlphaFoldDB" id="A0ABD5XF95"/>
<keyword evidence="2" id="KW-1185">Reference proteome</keyword>
<proteinExistence type="predicted"/>
<dbReference type="RefSeq" id="WP_390242824.1">
    <property type="nucleotide sequence ID" value="NZ_JBHTAB010000001.1"/>
</dbReference>
<protein>
    <submittedName>
        <fullName evidence="1">Uncharacterized protein</fullName>
    </submittedName>
</protein>
<evidence type="ECO:0000313" key="2">
    <source>
        <dbReference type="Proteomes" id="UP001596460"/>
    </source>
</evidence>
<dbReference type="EMBL" id="JBHTAB010000001">
    <property type="protein sequence ID" value="MFC7128458.1"/>
    <property type="molecule type" value="Genomic_DNA"/>
</dbReference>
<comment type="caution">
    <text evidence="1">The sequence shown here is derived from an EMBL/GenBank/DDBJ whole genome shotgun (WGS) entry which is preliminary data.</text>
</comment>
<gene>
    <name evidence="1" type="ORF">ACFQI8_03490</name>
</gene>
<sequence length="76" mass="8371">MTPAIKSLAGETEVEFHCGVAAETDECDHEPETIELDEPAYIDAEGMVYLPGRPLDCPECGNPHDFRFNGVGVMFR</sequence>
<evidence type="ECO:0000313" key="1">
    <source>
        <dbReference type="EMBL" id="MFC7128458.1"/>
    </source>
</evidence>
<accession>A0ABD5XF95</accession>
<organism evidence="1 2">
    <name type="scientific">Haloferax chudinovii</name>
    <dbReference type="NCBI Taxonomy" id="1109010"/>
    <lineage>
        <taxon>Archaea</taxon>
        <taxon>Methanobacteriati</taxon>
        <taxon>Methanobacteriota</taxon>
        <taxon>Stenosarchaea group</taxon>
        <taxon>Halobacteria</taxon>
        <taxon>Halobacteriales</taxon>
        <taxon>Haloferacaceae</taxon>
        <taxon>Haloferax</taxon>
    </lineage>
</organism>
<dbReference type="Proteomes" id="UP001596460">
    <property type="component" value="Unassembled WGS sequence"/>
</dbReference>